<proteinExistence type="predicted"/>
<evidence type="ECO:0000256" key="3">
    <source>
        <dbReference type="SAM" id="Phobius"/>
    </source>
</evidence>
<feature type="coiled-coil region" evidence="1">
    <location>
        <begin position="1109"/>
        <end position="1136"/>
    </location>
</feature>
<organism evidence="5 6">
    <name type="scientific">Mesomycoplasma ovipneumoniae</name>
    <dbReference type="NCBI Taxonomy" id="29562"/>
    <lineage>
        <taxon>Bacteria</taxon>
        <taxon>Bacillati</taxon>
        <taxon>Mycoplasmatota</taxon>
        <taxon>Mycoplasmoidales</taxon>
        <taxon>Metamycoplasmataceae</taxon>
        <taxon>Mesomycoplasma</taxon>
    </lineage>
</organism>
<name>A0AAW6Q4W4_9BACT</name>
<keyword evidence="3" id="KW-0812">Transmembrane</keyword>
<reference evidence="5" key="1">
    <citation type="submission" date="2023-03" db="EMBL/GenBank/DDBJ databases">
        <title>Comparative genome analysis of Brazilian Mesomycoplasma ovipneumoniae isolated from healthy and pneumonic sheep.</title>
        <authorList>
            <person name="Gaeta N."/>
            <person name="Timenetsky J."/>
            <person name="Ganda E."/>
            <person name="Gregory L."/>
        </authorList>
    </citation>
    <scope>NUCLEOTIDE SEQUENCE</scope>
    <source>
        <strain evidence="5">USP-SP475</strain>
    </source>
</reference>
<evidence type="ECO:0000313" key="5">
    <source>
        <dbReference type="EMBL" id="MDF9627739.1"/>
    </source>
</evidence>
<feature type="signal peptide" evidence="4">
    <location>
        <begin position="1"/>
        <end position="24"/>
    </location>
</feature>
<keyword evidence="1" id="KW-0175">Coiled coil</keyword>
<evidence type="ECO:0000256" key="4">
    <source>
        <dbReference type="SAM" id="SignalP"/>
    </source>
</evidence>
<feature type="transmembrane region" description="Helical" evidence="3">
    <location>
        <begin position="1198"/>
        <end position="1219"/>
    </location>
</feature>
<feature type="chain" id="PRO_5044003602" description="ICEF-II" evidence="4">
    <location>
        <begin position="25"/>
        <end position="1228"/>
    </location>
</feature>
<dbReference type="EMBL" id="JARPQC010000003">
    <property type="protein sequence ID" value="MDF9627739.1"/>
    <property type="molecule type" value="Genomic_DNA"/>
</dbReference>
<evidence type="ECO:0008006" key="7">
    <source>
        <dbReference type="Google" id="ProtNLM"/>
    </source>
</evidence>
<evidence type="ECO:0000256" key="1">
    <source>
        <dbReference type="SAM" id="Coils"/>
    </source>
</evidence>
<dbReference type="RefSeq" id="WP_277446701.1">
    <property type="nucleotide sequence ID" value="NZ_JARPQC010000003.1"/>
</dbReference>
<evidence type="ECO:0000256" key="2">
    <source>
        <dbReference type="SAM" id="MobiDB-lite"/>
    </source>
</evidence>
<keyword evidence="4" id="KW-0732">Signal</keyword>
<accession>A0AAW6Q4W4</accession>
<dbReference type="Proteomes" id="UP001176114">
    <property type="component" value="Unassembled WGS sequence"/>
</dbReference>
<sequence length="1228" mass="143477">MKNTIFKVLPILVFSSSIFFNLSAIVEPNYIKKDQWDTEYIPVSNTFNVEEEYDVDIDLNESNKGKWEIEIFANTYYAVELSNRVKTVIKLDDSWFSRYEFTLNHYYTHSYNQYSRQLIKIKDGSYSWNKSDGINSYNNFVHHFNNINFEKSISEDIFFTVLDVNIQNKDYSKKYNIFLNTSSKKGVKQKLIDFFNNLKNSKNENWELNNFKLNDFKLYFEYTVENNKIIKIKTIASGNYSAREQNITKNEKIDKLNKYLANISNSFESNFKNKFSIPTDTGAEKGINAPAPKEQNPPNNNLKSNKTYFHNLVNQWFDKVKTQNDNSYKASFWYNYDSFGNPIRAYIKFTHPIDNQIWQYELSDNIKTEWVPTEYFRKKEFSDRLKFIPSQIYKYSDSYKGLYRELDQKKDITDQDEEAKKLKEESSKQPKENNKNLTYGGKFEFLGDVKVQFAGNKEESEIMYINDKPVDVLNSNFEAILQDLRLEDKENGGINTYKIEIKKFKRDNNTKENKEVEKTYRVDIVIKSIASVLEGKWFAWDPERNKDQKELISPTMLDANGNEVKDSDNNPIQNPNYDPFIDPKTGTKKQLIWVNSDNNLFDNSIFYPDNSLIQKGFIAEASVVGKGINLVFAKNFENDKPLIKRYAIDKNQTNKFVLGNNVTYFYSNSLNSQGEEINIYNNQNNYFSKEGLWLYRTGFKQDNNGNQGQNGFKIFLIGDNDNKKLFTDLIDNSAFIPFWASPAGQNLSTYLRLVRKFSQEKISKLPYEAIMSYWKSFINYKLDQGKIIDPVQGELEKKLDKAIEEYLKKNQVDINQKINLDLDLGKLNDVLSENQKTALNISNGSNKARVEFELKSNHDNKYIFELSKSQDLNLNRNFQFLNPKLESVIQKEKNGKTEINLHESIEKGIEELLKENPNVSKKQLQNLISSKLSQWVNNSNIYSIFKLKDNSKFEIEFGSFDENLYLSKNKFEFDLESLQEKAIENQNIFDQLPEKIINLKGITDSEKAVEYIKNQIKDLSNSKLVFNKDFRFSSIDPLLKNEEIFKPQNGNPNNLEFARWIKLGLEGIKLPGFARLKIVNVVANNRIPKMNDLSSINLGTIKIDSENQEEIAKQIIDGLNNQLEKYNLNLKDYFKELNLTNLLNTIKNNKLSNFTLEPNNFLTTGNLKFNVDNFKFDLNNPKEFEFNSENNESSSSKLWIIPIILISVISLGLIGIFIYRRKIKRYNN</sequence>
<feature type="compositionally biased region" description="Basic and acidic residues" evidence="2">
    <location>
        <begin position="417"/>
        <end position="434"/>
    </location>
</feature>
<comment type="caution">
    <text evidence="5">The sequence shown here is derived from an EMBL/GenBank/DDBJ whole genome shotgun (WGS) entry which is preliminary data.</text>
</comment>
<dbReference type="AlphaFoldDB" id="A0AAW6Q4W4"/>
<evidence type="ECO:0000313" key="6">
    <source>
        <dbReference type="Proteomes" id="UP001176114"/>
    </source>
</evidence>
<keyword evidence="3" id="KW-1133">Transmembrane helix</keyword>
<feature type="region of interest" description="Disordered" evidence="2">
    <location>
        <begin position="417"/>
        <end position="436"/>
    </location>
</feature>
<gene>
    <name evidence="5" type="ORF">P5716_01960</name>
</gene>
<protein>
    <recommendedName>
        <fullName evidence="7">ICEF-II</fullName>
    </recommendedName>
</protein>
<dbReference type="NCBIfam" id="NF045892">
    <property type="entry name" value="ICE_Mbov_0399"/>
    <property type="match status" value="1"/>
</dbReference>
<keyword evidence="3" id="KW-0472">Membrane</keyword>